<keyword evidence="4 8" id="KW-1133">Transmembrane helix</keyword>
<dbReference type="AlphaFoldDB" id="A0A7V3ZUF8"/>
<dbReference type="GO" id="GO:0005886">
    <property type="term" value="C:plasma membrane"/>
    <property type="evidence" value="ECO:0007669"/>
    <property type="project" value="TreeGrafter"/>
</dbReference>
<dbReference type="SMART" id="SM00116">
    <property type="entry name" value="CBS"/>
    <property type="match status" value="2"/>
</dbReference>
<dbReference type="Gene3D" id="3.30.465.10">
    <property type="match status" value="1"/>
</dbReference>
<evidence type="ECO:0000256" key="6">
    <source>
        <dbReference type="ARBA" id="ARBA00023136"/>
    </source>
</evidence>
<dbReference type="PANTHER" id="PTHR22777:SF17">
    <property type="entry name" value="UPF0053 PROTEIN SLL0260"/>
    <property type="match status" value="1"/>
</dbReference>
<dbReference type="Gene3D" id="3.10.580.10">
    <property type="entry name" value="CBS-domain"/>
    <property type="match status" value="1"/>
</dbReference>
<evidence type="ECO:0000259" key="11">
    <source>
        <dbReference type="PROSITE" id="PS51846"/>
    </source>
</evidence>
<dbReference type="EMBL" id="DTDR01000061">
    <property type="protein sequence ID" value="HGK63412.1"/>
    <property type="molecule type" value="Genomic_DNA"/>
</dbReference>
<dbReference type="SUPFAM" id="SSF56176">
    <property type="entry name" value="FAD-binding/transporter-associated domain-like"/>
    <property type="match status" value="1"/>
</dbReference>
<organism evidence="12">
    <name type="scientific">candidate division WOR-3 bacterium</name>
    <dbReference type="NCBI Taxonomy" id="2052148"/>
    <lineage>
        <taxon>Bacteria</taxon>
        <taxon>Bacteria division WOR-3</taxon>
    </lineage>
</organism>
<comment type="caution">
    <text evidence="12">The sequence shown here is derived from an EMBL/GenBank/DDBJ whole genome shotgun (WGS) entry which is preliminary data.</text>
</comment>
<reference evidence="12" key="1">
    <citation type="journal article" date="2020" name="mSystems">
        <title>Genome- and Community-Level Interaction Insights into Carbon Utilization and Element Cycling Functions of Hydrothermarchaeota in Hydrothermal Sediment.</title>
        <authorList>
            <person name="Zhou Z."/>
            <person name="Liu Y."/>
            <person name="Xu W."/>
            <person name="Pan J."/>
            <person name="Luo Z.H."/>
            <person name="Li M."/>
        </authorList>
    </citation>
    <scope>NUCLEOTIDE SEQUENCE [LARGE SCALE GENOMIC DNA]</scope>
    <source>
        <strain evidence="12">SpSt-697</strain>
    </source>
</reference>
<dbReference type="PANTHER" id="PTHR22777">
    <property type="entry name" value="HEMOLYSIN-RELATED"/>
    <property type="match status" value="1"/>
</dbReference>
<sequence length="407" mass="46589">MVLLIVVLLILLLFSAIFSASETAYFSLTHEDFKKLKIEEVAKNEYAFLLIILLANLLVNTSFASLATLLSINLFSSKIPHSLLLPFTSILITLIILFFGEIFPKIYANRSPTKIGNLILPGFKKLATFLNPLGQYFSKIFIFRFLPKTEPFPTKEELKALIDFGIENKELTKEEGEILYNLIELEERRVNEIMTPRNKIFALNKDLPLKLAFEKLKENPKSRIPIYEGSIDNIVGVIYLKDILETMLSYNFNPPADLKLENLKKPINFVSEIQKLSAIFEELRKKGVHLALVVDEFGQISGLVTLEDILEAIFGEIKDEYDFAEELPYIKIAENTYLLAGDIDLVTLNRLTANSLKEIEFPRLSLFLFEKLGRLPQVGDVIKEKNLIFEIKEVKDRQIKKVLLKIL</sequence>
<feature type="domain" description="CBS" evidence="10">
    <location>
        <begin position="263"/>
        <end position="320"/>
    </location>
</feature>
<dbReference type="Pfam" id="PF01595">
    <property type="entry name" value="CNNM"/>
    <property type="match status" value="1"/>
</dbReference>
<keyword evidence="6 8" id="KW-0472">Membrane</keyword>
<evidence type="ECO:0000259" key="10">
    <source>
        <dbReference type="PROSITE" id="PS51371"/>
    </source>
</evidence>
<evidence type="ECO:0000256" key="3">
    <source>
        <dbReference type="ARBA" id="ARBA00022737"/>
    </source>
</evidence>
<evidence type="ECO:0000256" key="4">
    <source>
        <dbReference type="ARBA" id="ARBA00022989"/>
    </source>
</evidence>
<evidence type="ECO:0000256" key="8">
    <source>
        <dbReference type="PROSITE-ProRule" id="PRU01193"/>
    </source>
</evidence>
<dbReference type="Pfam" id="PF03471">
    <property type="entry name" value="CorC_HlyC"/>
    <property type="match status" value="1"/>
</dbReference>
<feature type="transmembrane region" description="Helical" evidence="9">
    <location>
        <begin position="46"/>
        <end position="71"/>
    </location>
</feature>
<dbReference type="InterPro" id="IPR005170">
    <property type="entry name" value="Transptr-assoc_dom"/>
</dbReference>
<evidence type="ECO:0000313" key="12">
    <source>
        <dbReference type="EMBL" id="HGK63412.1"/>
    </source>
</evidence>
<evidence type="ECO:0000256" key="5">
    <source>
        <dbReference type="ARBA" id="ARBA00023122"/>
    </source>
</evidence>
<dbReference type="InterPro" id="IPR036318">
    <property type="entry name" value="FAD-bd_PCMH-like_sf"/>
</dbReference>
<evidence type="ECO:0000256" key="7">
    <source>
        <dbReference type="PROSITE-ProRule" id="PRU00703"/>
    </source>
</evidence>
<evidence type="ECO:0000256" key="9">
    <source>
        <dbReference type="SAM" id="Phobius"/>
    </source>
</evidence>
<dbReference type="InterPro" id="IPR002550">
    <property type="entry name" value="CNNM"/>
</dbReference>
<dbReference type="InterPro" id="IPR046342">
    <property type="entry name" value="CBS_dom_sf"/>
</dbReference>
<keyword evidence="2 8" id="KW-0812">Transmembrane</keyword>
<keyword evidence="5 7" id="KW-0129">CBS domain</keyword>
<feature type="domain" description="CNNM transmembrane" evidence="11">
    <location>
        <begin position="1"/>
        <end position="175"/>
    </location>
</feature>
<dbReference type="PROSITE" id="PS51371">
    <property type="entry name" value="CBS"/>
    <property type="match status" value="2"/>
</dbReference>
<feature type="domain" description="CBS" evidence="10">
    <location>
        <begin position="194"/>
        <end position="255"/>
    </location>
</feature>
<protein>
    <submittedName>
        <fullName evidence="12">HlyC/CorC family transporter</fullName>
    </submittedName>
</protein>
<keyword evidence="3" id="KW-0677">Repeat</keyword>
<dbReference type="GO" id="GO:0050660">
    <property type="term" value="F:flavin adenine dinucleotide binding"/>
    <property type="evidence" value="ECO:0007669"/>
    <property type="project" value="InterPro"/>
</dbReference>
<dbReference type="SMART" id="SM01091">
    <property type="entry name" value="CorC_HlyC"/>
    <property type="match status" value="1"/>
</dbReference>
<name>A0A7V3ZUF8_UNCW3</name>
<evidence type="ECO:0000256" key="1">
    <source>
        <dbReference type="ARBA" id="ARBA00004141"/>
    </source>
</evidence>
<dbReference type="Pfam" id="PF00571">
    <property type="entry name" value="CBS"/>
    <property type="match status" value="2"/>
</dbReference>
<proteinExistence type="predicted"/>
<dbReference type="FunFam" id="3.10.580.10:FF:000002">
    <property type="entry name" value="Magnesium/cobalt efflux protein CorC"/>
    <property type="match status" value="1"/>
</dbReference>
<dbReference type="PROSITE" id="PS51846">
    <property type="entry name" value="CNNM"/>
    <property type="match status" value="1"/>
</dbReference>
<comment type="subcellular location">
    <subcellularLocation>
        <location evidence="1">Membrane</location>
        <topology evidence="1">Multi-pass membrane protein</topology>
    </subcellularLocation>
</comment>
<dbReference type="SUPFAM" id="SSF54631">
    <property type="entry name" value="CBS-domain pair"/>
    <property type="match status" value="1"/>
</dbReference>
<accession>A0A7V3ZUF8</accession>
<gene>
    <name evidence="12" type="ORF">ENU74_02285</name>
</gene>
<feature type="transmembrane region" description="Helical" evidence="9">
    <location>
        <begin position="83"/>
        <end position="103"/>
    </location>
</feature>
<dbReference type="InterPro" id="IPR044751">
    <property type="entry name" value="Ion_transp-like_CBS"/>
</dbReference>
<dbReference type="CDD" id="cd04590">
    <property type="entry name" value="CBS_pair_CorC_HlyC_assoc"/>
    <property type="match status" value="1"/>
</dbReference>
<dbReference type="InterPro" id="IPR016169">
    <property type="entry name" value="FAD-bd_PCMH_sub2"/>
</dbReference>
<dbReference type="InterPro" id="IPR000644">
    <property type="entry name" value="CBS_dom"/>
</dbReference>
<evidence type="ECO:0000256" key="2">
    <source>
        <dbReference type="ARBA" id="ARBA00022692"/>
    </source>
</evidence>